<dbReference type="SUPFAM" id="SSF51338">
    <property type="entry name" value="Composite domain of metallo-dependent hydrolases"/>
    <property type="match status" value="2"/>
</dbReference>
<name>A0A520MVE5_9GAMM</name>
<dbReference type="Pfam" id="PF01979">
    <property type="entry name" value="Amidohydro_1"/>
    <property type="match status" value="1"/>
</dbReference>
<dbReference type="InterPro" id="IPR011059">
    <property type="entry name" value="Metal-dep_hydrolase_composite"/>
</dbReference>
<proteinExistence type="predicted"/>
<evidence type="ECO:0000313" key="3">
    <source>
        <dbReference type="Proteomes" id="UP000315498"/>
    </source>
</evidence>
<organism evidence="2 3">
    <name type="scientific">SAR86 cluster bacterium</name>
    <dbReference type="NCBI Taxonomy" id="2030880"/>
    <lineage>
        <taxon>Bacteria</taxon>
        <taxon>Pseudomonadati</taxon>
        <taxon>Pseudomonadota</taxon>
        <taxon>Gammaproteobacteria</taxon>
        <taxon>SAR86 cluster</taxon>
    </lineage>
</organism>
<feature type="domain" description="Amidohydrolase-related" evidence="1">
    <location>
        <begin position="333"/>
        <end position="394"/>
    </location>
</feature>
<dbReference type="PANTHER" id="PTHR43135">
    <property type="entry name" value="ALPHA-D-RIBOSE 1-METHYLPHOSPHONATE 5-TRIPHOSPHATE DIPHOSPHATASE"/>
    <property type="match status" value="1"/>
</dbReference>
<keyword evidence="2" id="KW-0378">Hydrolase</keyword>
<comment type="caution">
    <text evidence="2">The sequence shown here is derived from an EMBL/GenBank/DDBJ whole genome shotgun (WGS) entry which is preliminary data.</text>
</comment>
<dbReference type="Gene3D" id="3.20.20.140">
    <property type="entry name" value="Metal-dependent hydrolases"/>
    <property type="match status" value="1"/>
</dbReference>
<sequence length="422" mass="45745">MIYSRNIALIIFMLSTAVVNSESVLIQDITILDGKNNEPFVGNVLIDDNKISQVSTSSLRGDLVINGTGKILTPGIISTDTEIGIVEIGALSVTRDDSSNLYQIGFSIYDAFNPNSVLIPWNRSNGITSTLTLPQNTNSPIGGLGSFFVLDSSLEISGSKDVVMIGRVGGSGSESRAETFAIIEDLLEFASSIDSSDMKTYKDIAEIIDGSPIAETMDLHPRDLKALHKLVNDELPLIIKANRASDLLKLIKLKEEYDLNLIIMGAQEAGLVASRIAESKIPLIINPINNIPESFDELGANIELAGKLEDLGITLMFNAPRDHNYHLIRQGAGVAVANGMSYAGALKALTLSPVEVFKLGNRGQIAPGKIADLIIWDADPLEPSSMPEKVFINGEDIDLTSRMSRLTERYTKNKEKPNGYRN</sequence>
<dbReference type="Proteomes" id="UP000315498">
    <property type="component" value="Unassembled WGS sequence"/>
</dbReference>
<evidence type="ECO:0000313" key="2">
    <source>
        <dbReference type="EMBL" id="RZO25184.1"/>
    </source>
</evidence>
<dbReference type="GO" id="GO:0016810">
    <property type="term" value="F:hydrolase activity, acting on carbon-nitrogen (but not peptide) bonds"/>
    <property type="evidence" value="ECO:0007669"/>
    <property type="project" value="InterPro"/>
</dbReference>
<dbReference type="InterPro" id="IPR051781">
    <property type="entry name" value="Metallo-dep_Hydrolase"/>
</dbReference>
<dbReference type="EMBL" id="SHBG01000010">
    <property type="protein sequence ID" value="RZO25184.1"/>
    <property type="molecule type" value="Genomic_DNA"/>
</dbReference>
<gene>
    <name evidence="2" type="ORF">EVA94_01620</name>
</gene>
<evidence type="ECO:0000259" key="1">
    <source>
        <dbReference type="Pfam" id="PF01979"/>
    </source>
</evidence>
<dbReference type="PANTHER" id="PTHR43135:SF3">
    <property type="entry name" value="ALPHA-D-RIBOSE 1-METHYLPHOSPHONATE 5-TRIPHOSPHATE DIPHOSPHATASE"/>
    <property type="match status" value="1"/>
</dbReference>
<dbReference type="InterPro" id="IPR006680">
    <property type="entry name" value="Amidohydro-rel"/>
</dbReference>
<dbReference type="AlphaFoldDB" id="A0A520MVE5"/>
<reference evidence="2 3" key="1">
    <citation type="submission" date="2019-02" db="EMBL/GenBank/DDBJ databases">
        <title>Prokaryotic population dynamics and viral predation in marine succession experiment using metagenomics: the confinement effect.</title>
        <authorList>
            <person name="Haro-Moreno J.M."/>
            <person name="Rodriguez-Valera F."/>
            <person name="Lopez-Perez M."/>
        </authorList>
    </citation>
    <scope>NUCLEOTIDE SEQUENCE [LARGE SCALE GENOMIC DNA]</scope>
    <source>
        <strain evidence="2">MED-G161</strain>
    </source>
</reference>
<protein>
    <submittedName>
        <fullName evidence="2">Amidohydrolase</fullName>
    </submittedName>
</protein>
<accession>A0A520MVE5</accession>